<dbReference type="SUPFAM" id="SSF48403">
    <property type="entry name" value="Ankyrin repeat"/>
    <property type="match status" value="1"/>
</dbReference>
<dbReference type="InterPro" id="IPR036770">
    <property type="entry name" value="Ankyrin_rpt-contain_sf"/>
</dbReference>
<dbReference type="AlphaFoldDB" id="A0A8S1GUM9"/>
<evidence type="ECO:0000256" key="6">
    <source>
        <dbReference type="ARBA" id="ARBA00023136"/>
    </source>
</evidence>
<feature type="transmembrane region" description="Helical" evidence="8">
    <location>
        <begin position="488"/>
        <end position="514"/>
    </location>
</feature>
<feature type="repeat" description="ANK" evidence="7">
    <location>
        <begin position="64"/>
        <end position="96"/>
    </location>
</feature>
<keyword evidence="3" id="KW-0677">Repeat</keyword>
<feature type="repeat" description="ANK" evidence="7">
    <location>
        <begin position="98"/>
        <end position="130"/>
    </location>
</feature>
<dbReference type="Proteomes" id="UP000835052">
    <property type="component" value="Unassembled WGS sequence"/>
</dbReference>
<keyword evidence="8" id="KW-0808">Transferase</keyword>
<evidence type="ECO:0000313" key="11">
    <source>
        <dbReference type="EMBL" id="CAD6187396.1"/>
    </source>
</evidence>
<feature type="region of interest" description="Disordered" evidence="9">
    <location>
        <begin position="1"/>
        <end position="22"/>
    </location>
</feature>
<name>A0A8S1GUM9_9PELO</name>
<comment type="subcellular location">
    <subcellularLocation>
        <location evidence="1">Membrane</location>
        <topology evidence="1">Multi-pass membrane protein</topology>
    </subcellularLocation>
</comment>
<keyword evidence="8" id="KW-0012">Acyltransferase</keyword>
<evidence type="ECO:0000256" key="5">
    <source>
        <dbReference type="ARBA" id="ARBA00023043"/>
    </source>
</evidence>
<reference evidence="11" key="1">
    <citation type="submission" date="2020-10" db="EMBL/GenBank/DDBJ databases">
        <authorList>
            <person name="Kikuchi T."/>
        </authorList>
    </citation>
    <scope>NUCLEOTIDE SEQUENCE</scope>
    <source>
        <strain evidence="11">NKZ352</strain>
    </source>
</reference>
<dbReference type="PROSITE" id="PS50297">
    <property type="entry name" value="ANK_REP_REGION"/>
    <property type="match status" value="3"/>
</dbReference>
<comment type="similarity">
    <text evidence="8">Belongs to the DHHC palmitoyltransferase family.</text>
</comment>
<dbReference type="PROSITE" id="PS50216">
    <property type="entry name" value="DHHC"/>
    <property type="match status" value="1"/>
</dbReference>
<feature type="domain" description="Palmitoyltransferase DHHC" evidence="10">
    <location>
        <begin position="404"/>
        <end position="530"/>
    </location>
</feature>
<dbReference type="PROSITE" id="PS50088">
    <property type="entry name" value="ANK_REPEAT"/>
    <property type="match status" value="4"/>
</dbReference>
<dbReference type="PANTHER" id="PTHR24161">
    <property type="entry name" value="ANK_REP_REGION DOMAIN-CONTAINING PROTEIN-RELATED"/>
    <property type="match status" value="1"/>
</dbReference>
<evidence type="ECO:0000256" key="3">
    <source>
        <dbReference type="ARBA" id="ARBA00022737"/>
    </source>
</evidence>
<feature type="repeat" description="ANK" evidence="7">
    <location>
        <begin position="131"/>
        <end position="164"/>
    </location>
</feature>
<evidence type="ECO:0000256" key="9">
    <source>
        <dbReference type="SAM" id="MobiDB-lite"/>
    </source>
</evidence>
<feature type="transmembrane region" description="Helical" evidence="8">
    <location>
        <begin position="302"/>
        <end position="323"/>
    </location>
</feature>
<comment type="catalytic activity">
    <reaction evidence="8">
        <text>L-cysteinyl-[protein] + hexadecanoyl-CoA = S-hexadecanoyl-L-cysteinyl-[protein] + CoA</text>
        <dbReference type="Rhea" id="RHEA:36683"/>
        <dbReference type="Rhea" id="RHEA-COMP:10131"/>
        <dbReference type="Rhea" id="RHEA-COMP:11032"/>
        <dbReference type="ChEBI" id="CHEBI:29950"/>
        <dbReference type="ChEBI" id="CHEBI:57287"/>
        <dbReference type="ChEBI" id="CHEBI:57379"/>
        <dbReference type="ChEBI" id="CHEBI:74151"/>
        <dbReference type="EC" id="2.3.1.225"/>
    </reaction>
</comment>
<evidence type="ECO:0000256" key="4">
    <source>
        <dbReference type="ARBA" id="ARBA00022989"/>
    </source>
</evidence>
<dbReference type="Pfam" id="PF12796">
    <property type="entry name" value="Ank_2"/>
    <property type="match status" value="1"/>
</dbReference>
<protein>
    <recommendedName>
        <fullName evidence="8">Palmitoyltransferase</fullName>
        <ecNumber evidence="8">2.3.1.225</ecNumber>
    </recommendedName>
</protein>
<feature type="transmembrane region" description="Helical" evidence="8">
    <location>
        <begin position="357"/>
        <end position="379"/>
    </location>
</feature>
<organism evidence="11 12">
    <name type="scientific">Caenorhabditis auriculariae</name>
    <dbReference type="NCBI Taxonomy" id="2777116"/>
    <lineage>
        <taxon>Eukaryota</taxon>
        <taxon>Metazoa</taxon>
        <taxon>Ecdysozoa</taxon>
        <taxon>Nematoda</taxon>
        <taxon>Chromadorea</taxon>
        <taxon>Rhabditida</taxon>
        <taxon>Rhabditina</taxon>
        <taxon>Rhabditomorpha</taxon>
        <taxon>Rhabditoidea</taxon>
        <taxon>Rhabditidae</taxon>
        <taxon>Peloderinae</taxon>
        <taxon>Caenorhabditis</taxon>
    </lineage>
</organism>
<dbReference type="Gene3D" id="1.25.40.20">
    <property type="entry name" value="Ankyrin repeat-containing domain"/>
    <property type="match status" value="1"/>
</dbReference>
<dbReference type="EC" id="2.3.1.225" evidence="8"/>
<dbReference type="OrthoDB" id="6781668at2759"/>
<keyword evidence="2 8" id="KW-0812">Transmembrane</keyword>
<dbReference type="GO" id="GO:0016020">
    <property type="term" value="C:membrane"/>
    <property type="evidence" value="ECO:0007669"/>
    <property type="project" value="UniProtKB-SubCell"/>
</dbReference>
<keyword evidence="5 7" id="KW-0040">ANK repeat</keyword>
<dbReference type="SMART" id="SM00248">
    <property type="entry name" value="ANK"/>
    <property type="match status" value="7"/>
</dbReference>
<comment type="caution">
    <text evidence="11">The sequence shown here is derived from an EMBL/GenBank/DDBJ whole genome shotgun (WGS) entry which is preliminary data.</text>
</comment>
<feature type="repeat" description="ANK" evidence="7">
    <location>
        <begin position="200"/>
        <end position="232"/>
    </location>
</feature>
<feature type="transmembrane region" description="Helical" evidence="8">
    <location>
        <begin position="276"/>
        <end position="296"/>
    </location>
</feature>
<gene>
    <name evidence="11" type="ORF">CAUJ_LOCUS3315</name>
</gene>
<evidence type="ECO:0000256" key="7">
    <source>
        <dbReference type="PROSITE-ProRule" id="PRU00023"/>
    </source>
</evidence>
<dbReference type="Pfam" id="PF01529">
    <property type="entry name" value="DHHC"/>
    <property type="match status" value="1"/>
</dbReference>
<dbReference type="InterPro" id="IPR001594">
    <property type="entry name" value="Palmitoyltrfase_DHHC"/>
</dbReference>
<dbReference type="Pfam" id="PF13857">
    <property type="entry name" value="Ank_5"/>
    <property type="match status" value="1"/>
</dbReference>
<sequence length="581" mass="65656">MALAEVGDRLEPPTHDPLNVDRHAPKIPQTADLYAAIGACQHGRQTVVDDLLRSGLSPNSVDDDGCSLLHWAAINNRIDVIKILISYGGDPNKLGGVLVSSPLHWAARNGHVAVCAVLVKAGAVCNVRDAQGYTPVHLAIQGSHVPLVAYFLLKFDYVKDITDNSGMTPAMWCAYRSFAMFPIRLVVRAGADLSLKEHLQGSTALHFAAQERNYSAVVELLKGGADISIRNKQQETALDIARNHKNLRIIEQLEQAGRKQGHIRSSCRFLRADPPLITYFFFFLPLLVIVGMWFVFAHLPLTIALLITAIFFGFILATVHFDFHAPNYRLLPIGITVAEASLMLASWANYAHWYVPWWLQLLFVISFTSLIFSLVRITVLDPGIVKPKKDCHSMYIEEAESGIQHQEKYCFTCFVRKLEQTKHCAVCDHCVLQFDHHCPWLHKCITRRNMREFILFVTSVMVSSLVYCLATGHFVLLDVADHGFQEFVKYHAFLLITVILSAIHAIMLCFLLCVQLNQISLEMTTNDRIKATLGGTWREIRPWSQSQSIRQSPQSRHRHSMSQYSRVFLLKRRGSCIKKRF</sequence>
<evidence type="ECO:0000256" key="1">
    <source>
        <dbReference type="ARBA" id="ARBA00004141"/>
    </source>
</evidence>
<dbReference type="GO" id="GO:0019706">
    <property type="term" value="F:protein-cysteine S-palmitoyltransferase activity"/>
    <property type="evidence" value="ECO:0007669"/>
    <property type="project" value="UniProtKB-EC"/>
</dbReference>
<keyword evidence="6 8" id="KW-0472">Membrane</keyword>
<dbReference type="PANTHER" id="PTHR24161:SF85">
    <property type="entry name" value="PALMITOYLTRANSFERASE HIP14"/>
    <property type="match status" value="1"/>
</dbReference>
<dbReference type="EMBL" id="CAJGYM010000006">
    <property type="protein sequence ID" value="CAD6187396.1"/>
    <property type="molecule type" value="Genomic_DNA"/>
</dbReference>
<dbReference type="InterPro" id="IPR002110">
    <property type="entry name" value="Ankyrin_rpt"/>
</dbReference>
<keyword evidence="4 8" id="KW-1133">Transmembrane helix</keyword>
<accession>A0A8S1GUM9</accession>
<evidence type="ECO:0000256" key="2">
    <source>
        <dbReference type="ARBA" id="ARBA00022692"/>
    </source>
</evidence>
<feature type="transmembrane region" description="Helical" evidence="8">
    <location>
        <begin position="453"/>
        <end position="476"/>
    </location>
</feature>
<evidence type="ECO:0000259" key="10">
    <source>
        <dbReference type="Pfam" id="PF01529"/>
    </source>
</evidence>
<proteinExistence type="inferred from homology"/>
<keyword evidence="12" id="KW-1185">Reference proteome</keyword>
<evidence type="ECO:0000313" key="12">
    <source>
        <dbReference type="Proteomes" id="UP000835052"/>
    </source>
</evidence>
<comment type="domain">
    <text evidence="8">The DHHC domain is required for palmitoyltransferase activity.</text>
</comment>
<evidence type="ECO:0000256" key="8">
    <source>
        <dbReference type="RuleBase" id="RU079119"/>
    </source>
</evidence>